<dbReference type="OrthoDB" id="81207at2157"/>
<evidence type="ECO:0000256" key="9">
    <source>
        <dbReference type="SAM" id="Phobius"/>
    </source>
</evidence>
<accession>A0A1V6N088</accession>
<sequence length="282" mass="31089">MIIEFLTGIFNSLLEIFQSGGIITYIIVLIGIYGLLTSIQKIRYLRSISKSDTTEIMGTVIEAMNRGGAIEALKSISHYKNPVSKIISEALKIGYKNKTEVEEGMEQVFIVELSKMTKGLNTLKTIIELAPFLGLIGTVIGIWMTFRTLGVEANSTAMAEGIYIALITTIVGLATAIILLPIQTYIKSLISTEMDKIELANKMTNWSYAVAKIKVSENVPCALEALKEAEGIVNTREIIGDDITQSNIQISFKPSMLEKSINNIILEKCDIKSEITESKLKQ</sequence>
<evidence type="ECO:0000313" key="11">
    <source>
        <dbReference type="EMBL" id="OQD58130.1"/>
    </source>
</evidence>
<dbReference type="Proteomes" id="UP000191661">
    <property type="component" value="Unassembled WGS sequence"/>
</dbReference>
<evidence type="ECO:0000256" key="6">
    <source>
        <dbReference type="ARBA" id="ARBA00022989"/>
    </source>
</evidence>
<dbReference type="GO" id="GO:0005886">
    <property type="term" value="C:plasma membrane"/>
    <property type="evidence" value="ECO:0007669"/>
    <property type="project" value="UniProtKB-SubCell"/>
</dbReference>
<name>A0A1V6N088_METAZ</name>
<evidence type="ECO:0000256" key="5">
    <source>
        <dbReference type="ARBA" id="ARBA00022927"/>
    </source>
</evidence>
<keyword evidence="7 9" id="KW-0472">Membrane</keyword>
<reference evidence="11 12" key="1">
    <citation type="submission" date="2014-12" db="EMBL/GenBank/DDBJ databases">
        <title>Genome sequence of Methanobrevibacter arboriphilicus DH1, DSM1125.</title>
        <authorList>
            <person name="Poehlein A."/>
            <person name="Thauer R.K."/>
            <person name="Seedorf H."/>
            <person name="Daniel R."/>
        </authorList>
    </citation>
    <scope>NUCLEOTIDE SEQUENCE [LARGE SCALE GENOMIC DNA]</scope>
    <source>
        <strain evidence="11 12">DH1</strain>
    </source>
</reference>
<feature type="transmembrane region" description="Helical" evidence="9">
    <location>
        <begin position="161"/>
        <end position="182"/>
    </location>
</feature>
<dbReference type="AlphaFoldDB" id="A0A1V6N088"/>
<evidence type="ECO:0000256" key="8">
    <source>
        <dbReference type="RuleBase" id="RU004057"/>
    </source>
</evidence>
<feature type="transmembrane region" description="Helical" evidence="9">
    <location>
        <begin position="125"/>
        <end position="146"/>
    </location>
</feature>
<evidence type="ECO:0000256" key="3">
    <source>
        <dbReference type="ARBA" id="ARBA00022475"/>
    </source>
</evidence>
<keyword evidence="3" id="KW-1003">Cell membrane</keyword>
<dbReference type="InterPro" id="IPR050790">
    <property type="entry name" value="ExbB/TolQ_transport"/>
</dbReference>
<keyword evidence="5 8" id="KW-0653">Protein transport</keyword>
<proteinExistence type="inferred from homology"/>
<dbReference type="Pfam" id="PF01618">
    <property type="entry name" value="MotA_ExbB"/>
    <property type="match status" value="1"/>
</dbReference>
<evidence type="ECO:0000313" key="12">
    <source>
        <dbReference type="Proteomes" id="UP000191661"/>
    </source>
</evidence>
<keyword evidence="4 9" id="KW-0812">Transmembrane</keyword>
<evidence type="ECO:0000256" key="1">
    <source>
        <dbReference type="ARBA" id="ARBA00004651"/>
    </source>
</evidence>
<comment type="caution">
    <text evidence="11">The sequence shown here is derived from an EMBL/GenBank/DDBJ whole genome shotgun (WGS) entry which is preliminary data.</text>
</comment>
<organism evidence="11 12">
    <name type="scientific">Methanobrevibacter arboriphilus JCM 13429 = DSM 1125</name>
    <dbReference type="NCBI Taxonomy" id="1300164"/>
    <lineage>
        <taxon>Archaea</taxon>
        <taxon>Methanobacteriati</taxon>
        <taxon>Methanobacteriota</taxon>
        <taxon>Methanomada group</taxon>
        <taxon>Methanobacteria</taxon>
        <taxon>Methanobacteriales</taxon>
        <taxon>Methanobacteriaceae</taxon>
        <taxon>Methanobrevibacter</taxon>
    </lineage>
</organism>
<evidence type="ECO:0000256" key="7">
    <source>
        <dbReference type="ARBA" id="ARBA00023136"/>
    </source>
</evidence>
<gene>
    <name evidence="11" type="ORF">MBBAR_28c00160</name>
</gene>
<dbReference type="InterPro" id="IPR002898">
    <property type="entry name" value="MotA_ExbB_proton_chnl"/>
</dbReference>
<protein>
    <submittedName>
        <fullName evidence="11">Putative transporter protein</fullName>
    </submittedName>
</protein>
<evidence type="ECO:0000259" key="10">
    <source>
        <dbReference type="Pfam" id="PF01618"/>
    </source>
</evidence>
<feature type="transmembrane region" description="Helical" evidence="9">
    <location>
        <begin position="16"/>
        <end position="36"/>
    </location>
</feature>
<comment type="subcellular location">
    <subcellularLocation>
        <location evidence="1">Cell membrane</location>
        <topology evidence="1">Multi-pass membrane protein</topology>
    </subcellularLocation>
    <subcellularLocation>
        <location evidence="8">Membrane</location>
        <topology evidence="8">Multi-pass membrane protein</topology>
    </subcellularLocation>
</comment>
<keyword evidence="6 9" id="KW-1133">Transmembrane helix</keyword>
<dbReference type="GO" id="GO:0017038">
    <property type="term" value="P:protein import"/>
    <property type="evidence" value="ECO:0007669"/>
    <property type="project" value="TreeGrafter"/>
</dbReference>
<dbReference type="PANTHER" id="PTHR30625:SF15">
    <property type="entry name" value="BIOPOLYMER TRANSPORT PROTEIN EXBB"/>
    <property type="match status" value="1"/>
</dbReference>
<dbReference type="PANTHER" id="PTHR30625">
    <property type="entry name" value="PROTEIN TOLQ"/>
    <property type="match status" value="1"/>
</dbReference>
<evidence type="ECO:0000256" key="4">
    <source>
        <dbReference type="ARBA" id="ARBA00022692"/>
    </source>
</evidence>
<keyword evidence="12" id="KW-1185">Reference proteome</keyword>
<feature type="domain" description="MotA/TolQ/ExbB proton channel" evidence="10">
    <location>
        <begin position="80"/>
        <end position="198"/>
    </location>
</feature>
<evidence type="ECO:0000256" key="2">
    <source>
        <dbReference type="ARBA" id="ARBA00022448"/>
    </source>
</evidence>
<keyword evidence="2 8" id="KW-0813">Transport</keyword>
<comment type="similarity">
    <text evidence="8">Belongs to the exbB/tolQ family.</text>
</comment>
<dbReference type="EMBL" id="JXMW01000028">
    <property type="protein sequence ID" value="OQD58130.1"/>
    <property type="molecule type" value="Genomic_DNA"/>
</dbReference>
<dbReference type="RefSeq" id="WP_080460999.1">
    <property type="nucleotide sequence ID" value="NZ_JXMW01000028.1"/>
</dbReference>